<dbReference type="InterPro" id="IPR016040">
    <property type="entry name" value="NAD(P)-bd_dom"/>
</dbReference>
<evidence type="ECO:0000313" key="3">
    <source>
        <dbReference type="Proteomes" id="UP000824596"/>
    </source>
</evidence>
<proteinExistence type="predicted"/>
<dbReference type="Pfam" id="PF13460">
    <property type="entry name" value="NAD_binding_10"/>
    <property type="match status" value="1"/>
</dbReference>
<name>A0A9P8MNI3_9HYPO</name>
<dbReference type="Proteomes" id="UP000824596">
    <property type="component" value="Unassembled WGS sequence"/>
</dbReference>
<feature type="domain" description="NAD(P)-binding" evidence="1">
    <location>
        <begin position="7"/>
        <end position="135"/>
    </location>
</feature>
<organism evidence="2 3">
    <name type="scientific">Hirsutella rhossiliensis</name>
    <dbReference type="NCBI Taxonomy" id="111463"/>
    <lineage>
        <taxon>Eukaryota</taxon>
        <taxon>Fungi</taxon>
        <taxon>Dikarya</taxon>
        <taxon>Ascomycota</taxon>
        <taxon>Pezizomycotina</taxon>
        <taxon>Sordariomycetes</taxon>
        <taxon>Hypocreomycetidae</taxon>
        <taxon>Hypocreales</taxon>
        <taxon>Ophiocordycipitaceae</taxon>
        <taxon>Hirsutella</taxon>
    </lineage>
</organism>
<dbReference type="EMBL" id="JAIZPD010000016">
    <property type="protein sequence ID" value="KAH0958390.1"/>
    <property type="molecule type" value="Genomic_DNA"/>
</dbReference>
<sequence>MRLIVAGSTGFVATELIHQALSHPAVSSVVALGRRQTPVPPGADPAKLKSVVCDDFEHYPDSVKHELAGADACIWTIAVTPSRARTMSWEHVCKISRDYAIAGIETISRLPRHDASNSLRFIYVSGSNAERDPAKKPWILGDYCLMRGDAESRILTFAQQSEGAVQAAVAKPGLIDGPGRSGPLVKALQTVGCTVFGLPQVQVSEIAATLLDQAVNGFEKDTLLNDDLVRIGQRALATRRQAAS</sequence>
<dbReference type="PANTHER" id="PTHR14097">
    <property type="entry name" value="OXIDOREDUCTASE HTATIP2"/>
    <property type="match status" value="1"/>
</dbReference>
<gene>
    <name evidence="2" type="ORF">HRG_10691</name>
</gene>
<dbReference type="RefSeq" id="XP_044715903.1">
    <property type="nucleotide sequence ID" value="XM_044869161.1"/>
</dbReference>
<protein>
    <submittedName>
        <fullName evidence="2">NAD(P)H-binding domain-containing protein</fullName>
    </submittedName>
</protein>
<reference evidence="2" key="1">
    <citation type="submission" date="2021-09" db="EMBL/GenBank/DDBJ databases">
        <title>A high-quality genome of the endoparasitic fungus Hirsutella rhossiliensis with a comparison of Hirsutella genomes reveals transposable elements contributing to genome size variation.</title>
        <authorList>
            <person name="Lin R."/>
            <person name="Jiao Y."/>
            <person name="Sun X."/>
            <person name="Ling J."/>
            <person name="Xie B."/>
            <person name="Cheng X."/>
        </authorList>
    </citation>
    <scope>NUCLEOTIDE SEQUENCE</scope>
    <source>
        <strain evidence="2">HR02</strain>
    </source>
</reference>
<dbReference type="GeneID" id="68359819"/>
<comment type="caution">
    <text evidence="2">The sequence shown here is derived from an EMBL/GenBank/DDBJ whole genome shotgun (WGS) entry which is preliminary data.</text>
</comment>
<dbReference type="PANTHER" id="PTHR14097:SF9">
    <property type="entry name" value="EPIMERASE, PUTATIVE (AFU_ORTHOLOGUE AFUA_8G07320)-RELATED"/>
    <property type="match status" value="1"/>
</dbReference>
<dbReference type="Gene3D" id="3.40.50.720">
    <property type="entry name" value="NAD(P)-binding Rossmann-like Domain"/>
    <property type="match status" value="1"/>
</dbReference>
<dbReference type="SUPFAM" id="SSF51735">
    <property type="entry name" value="NAD(P)-binding Rossmann-fold domains"/>
    <property type="match status" value="1"/>
</dbReference>
<dbReference type="InterPro" id="IPR036291">
    <property type="entry name" value="NAD(P)-bd_dom_sf"/>
</dbReference>
<dbReference type="OrthoDB" id="3535423at2759"/>
<keyword evidence="3" id="KW-1185">Reference proteome</keyword>
<dbReference type="AlphaFoldDB" id="A0A9P8MNI3"/>
<accession>A0A9P8MNI3</accession>
<evidence type="ECO:0000313" key="2">
    <source>
        <dbReference type="EMBL" id="KAH0958390.1"/>
    </source>
</evidence>
<evidence type="ECO:0000259" key="1">
    <source>
        <dbReference type="Pfam" id="PF13460"/>
    </source>
</evidence>